<reference evidence="11 12" key="1">
    <citation type="submission" date="2018-08" db="EMBL/GenBank/DDBJ databases">
        <title>Aeromicrobium sp. M2KJ-4, whole genome shotgun sequence.</title>
        <authorList>
            <person name="Tuo L."/>
        </authorList>
    </citation>
    <scope>NUCLEOTIDE SEQUENCE [LARGE SCALE GENOMIC DNA]</scope>
    <source>
        <strain evidence="11 12">M2KJ-4</strain>
    </source>
</reference>
<comment type="similarity">
    <text evidence="2 9">Belongs to the ABC-2 integral membrane protein family.</text>
</comment>
<dbReference type="GO" id="GO:0140359">
    <property type="term" value="F:ABC-type transporter activity"/>
    <property type="evidence" value="ECO:0007669"/>
    <property type="project" value="InterPro"/>
</dbReference>
<evidence type="ECO:0000256" key="1">
    <source>
        <dbReference type="ARBA" id="ARBA00004429"/>
    </source>
</evidence>
<protein>
    <recommendedName>
        <fullName evidence="9">Transport permease protein</fullName>
    </recommendedName>
</protein>
<dbReference type="AlphaFoldDB" id="A0A371P9N7"/>
<dbReference type="PANTHER" id="PTHR30413:SF8">
    <property type="entry name" value="TRANSPORT PERMEASE PROTEIN"/>
    <property type="match status" value="1"/>
</dbReference>
<keyword evidence="12" id="KW-1185">Reference proteome</keyword>
<dbReference type="GO" id="GO:0005886">
    <property type="term" value="C:plasma membrane"/>
    <property type="evidence" value="ECO:0007669"/>
    <property type="project" value="UniProtKB-SubCell"/>
</dbReference>
<evidence type="ECO:0000256" key="4">
    <source>
        <dbReference type="ARBA" id="ARBA00022475"/>
    </source>
</evidence>
<evidence type="ECO:0000256" key="8">
    <source>
        <dbReference type="ARBA" id="ARBA00023136"/>
    </source>
</evidence>
<feature type="transmembrane region" description="Helical" evidence="9">
    <location>
        <begin position="139"/>
        <end position="157"/>
    </location>
</feature>
<keyword evidence="6 9" id="KW-0812">Transmembrane</keyword>
<dbReference type="EMBL" id="QUBR01000001">
    <property type="protein sequence ID" value="REK72170.1"/>
    <property type="molecule type" value="Genomic_DNA"/>
</dbReference>
<dbReference type="GO" id="GO:0015920">
    <property type="term" value="P:lipopolysaccharide transport"/>
    <property type="evidence" value="ECO:0007669"/>
    <property type="project" value="TreeGrafter"/>
</dbReference>
<evidence type="ECO:0000313" key="12">
    <source>
        <dbReference type="Proteomes" id="UP000265581"/>
    </source>
</evidence>
<feature type="domain" description="ABC transmembrane type-2" evidence="10">
    <location>
        <begin position="52"/>
        <end position="290"/>
    </location>
</feature>
<comment type="caution">
    <text evidence="11">The sequence shown here is derived from an EMBL/GenBank/DDBJ whole genome shotgun (WGS) entry which is preliminary data.</text>
</comment>
<dbReference type="PANTHER" id="PTHR30413">
    <property type="entry name" value="INNER MEMBRANE TRANSPORT PERMEASE"/>
    <property type="match status" value="1"/>
</dbReference>
<dbReference type="OrthoDB" id="4186295at2"/>
<feature type="transmembrane region" description="Helical" evidence="9">
    <location>
        <begin position="163"/>
        <end position="183"/>
    </location>
</feature>
<dbReference type="RefSeq" id="WP_119702304.1">
    <property type="nucleotide sequence ID" value="NZ_JBHSOI010000001.1"/>
</dbReference>
<evidence type="ECO:0000256" key="6">
    <source>
        <dbReference type="ARBA" id="ARBA00022692"/>
    </source>
</evidence>
<dbReference type="InterPro" id="IPR047817">
    <property type="entry name" value="ABC2_TM_bact-type"/>
</dbReference>
<evidence type="ECO:0000256" key="9">
    <source>
        <dbReference type="RuleBase" id="RU361157"/>
    </source>
</evidence>
<gene>
    <name evidence="11" type="ORF">DX116_00520</name>
</gene>
<feature type="transmembrane region" description="Helical" evidence="9">
    <location>
        <begin position="54"/>
        <end position="77"/>
    </location>
</feature>
<evidence type="ECO:0000256" key="5">
    <source>
        <dbReference type="ARBA" id="ARBA00022519"/>
    </source>
</evidence>
<keyword evidence="5" id="KW-0997">Cell inner membrane</keyword>
<comment type="subcellular location">
    <subcellularLocation>
        <location evidence="1">Cell inner membrane</location>
        <topology evidence="1">Multi-pass membrane protein</topology>
    </subcellularLocation>
    <subcellularLocation>
        <location evidence="9">Cell membrane</location>
        <topology evidence="9">Multi-pass membrane protein</topology>
    </subcellularLocation>
</comment>
<sequence>MTIADDAARAGLTKVGGRPPLREYVTEVWNRRVFIYSLARFKIESENQQNSLGMFWVILKPLLNALVYGAVFGVLIGPGGRPPHFVEFLIIGIFVFEFFSQSWTAGGKAITSSSALVQSLAFPRMVLPLAAVVERFLKFLPTVAIMLVFLIVTGNPISWHWLLIIPAIALFFVFTCGLVLVTARLCVHWRDLNNFLPFITRFFFYTTGIFFSIEERFGPKPPSAAHPDGLPGHPWLVTLTDYQPVHEFLSLVRSALLDGPTYETNSAYWLYATLWTVLLFSFGVWFFWRAEERYGRVD</sequence>
<evidence type="ECO:0000259" key="10">
    <source>
        <dbReference type="PROSITE" id="PS51012"/>
    </source>
</evidence>
<evidence type="ECO:0000256" key="2">
    <source>
        <dbReference type="ARBA" id="ARBA00007783"/>
    </source>
</evidence>
<organism evidence="11 12">
    <name type="scientific">Aeromicrobium endophyticum</name>
    <dbReference type="NCBI Taxonomy" id="2292704"/>
    <lineage>
        <taxon>Bacteria</taxon>
        <taxon>Bacillati</taxon>
        <taxon>Actinomycetota</taxon>
        <taxon>Actinomycetes</taxon>
        <taxon>Propionibacteriales</taxon>
        <taxon>Nocardioidaceae</taxon>
        <taxon>Aeromicrobium</taxon>
    </lineage>
</organism>
<dbReference type="PROSITE" id="PS51012">
    <property type="entry name" value="ABC_TM2"/>
    <property type="match status" value="1"/>
</dbReference>
<proteinExistence type="inferred from homology"/>
<keyword evidence="4 9" id="KW-1003">Cell membrane</keyword>
<accession>A0A371P9N7</accession>
<evidence type="ECO:0000313" key="11">
    <source>
        <dbReference type="EMBL" id="REK72170.1"/>
    </source>
</evidence>
<feature type="transmembrane region" description="Helical" evidence="9">
    <location>
        <begin position="195"/>
        <end position="213"/>
    </location>
</feature>
<name>A0A371P9N7_9ACTN</name>
<dbReference type="InterPro" id="IPR013525">
    <property type="entry name" value="ABC2_TM"/>
</dbReference>
<evidence type="ECO:0000256" key="3">
    <source>
        <dbReference type="ARBA" id="ARBA00022448"/>
    </source>
</evidence>
<evidence type="ECO:0000256" key="7">
    <source>
        <dbReference type="ARBA" id="ARBA00022989"/>
    </source>
</evidence>
<feature type="transmembrane region" description="Helical" evidence="9">
    <location>
        <begin position="84"/>
        <end position="103"/>
    </location>
</feature>
<keyword evidence="8 9" id="KW-0472">Membrane</keyword>
<dbReference type="Proteomes" id="UP000265581">
    <property type="component" value="Unassembled WGS sequence"/>
</dbReference>
<dbReference type="Pfam" id="PF01061">
    <property type="entry name" value="ABC2_membrane"/>
    <property type="match status" value="1"/>
</dbReference>
<keyword evidence="7 9" id="KW-1133">Transmembrane helix</keyword>
<feature type="transmembrane region" description="Helical" evidence="9">
    <location>
        <begin position="268"/>
        <end position="288"/>
    </location>
</feature>
<keyword evidence="3 9" id="KW-0813">Transport</keyword>